<keyword evidence="5 8" id="KW-0808">Transferase</keyword>
<dbReference type="InterPro" id="IPR022417">
    <property type="entry name" value="Porphobilin_deaminase_N"/>
</dbReference>
<dbReference type="AlphaFoldDB" id="A0A0F3QC07"/>
<protein>
    <recommendedName>
        <fullName evidence="8">Porphobilinogen deaminase</fullName>
        <shortName evidence="8">PBG</shortName>
        <ecNumber evidence="8">2.5.1.61</ecNumber>
    </recommendedName>
    <alternativeName>
        <fullName evidence="8">Hydroxymethylbilane synthase</fullName>
        <shortName evidence="8">HMBS</shortName>
    </alternativeName>
    <alternativeName>
        <fullName evidence="8">Pre-uroporphyrinogen synthase</fullName>
    </alternativeName>
</protein>
<accession>A0A0F3QC07</accession>
<dbReference type="InterPro" id="IPR000860">
    <property type="entry name" value="HemC"/>
</dbReference>
<organism evidence="11 12">
    <name type="scientific">Rickettsia bellii str. RML An4</name>
    <dbReference type="NCBI Taxonomy" id="1359193"/>
    <lineage>
        <taxon>Bacteria</taxon>
        <taxon>Pseudomonadati</taxon>
        <taxon>Pseudomonadota</taxon>
        <taxon>Alphaproteobacteria</taxon>
        <taxon>Rickettsiales</taxon>
        <taxon>Rickettsiaceae</taxon>
        <taxon>Rickettsieae</taxon>
        <taxon>Rickettsia</taxon>
        <taxon>belli group</taxon>
    </lineage>
</organism>
<dbReference type="HAMAP" id="MF_00260">
    <property type="entry name" value="Porphobil_deam"/>
    <property type="match status" value="1"/>
</dbReference>
<dbReference type="SUPFAM" id="SSF54782">
    <property type="entry name" value="Porphobilinogen deaminase (hydroxymethylbilane synthase), C-terminal domain"/>
    <property type="match status" value="1"/>
</dbReference>
<dbReference type="PRINTS" id="PR00151">
    <property type="entry name" value="PORPHBDMNASE"/>
</dbReference>
<feature type="modified residue" description="S-(dipyrrolylmethanemethyl)cysteine" evidence="8">
    <location>
        <position position="242"/>
    </location>
</feature>
<dbReference type="InterPro" id="IPR036803">
    <property type="entry name" value="Porphobilinogen_deaminase_C_sf"/>
</dbReference>
<dbReference type="PIRSF" id="PIRSF001438">
    <property type="entry name" value="4pyrrol_synth_OHMeBilane_synth"/>
    <property type="match status" value="1"/>
</dbReference>
<evidence type="ECO:0000259" key="9">
    <source>
        <dbReference type="Pfam" id="PF01379"/>
    </source>
</evidence>
<comment type="function">
    <text evidence="1 8">Tetrapolymerization of the monopyrrole PBG into the hydroxymethylbilane pre-uroporphyrinogen in several discrete steps.</text>
</comment>
<dbReference type="SMR" id="A0A0F3QC07"/>
<dbReference type="GO" id="GO:0006782">
    <property type="term" value="P:protoporphyrinogen IX biosynthetic process"/>
    <property type="evidence" value="ECO:0007669"/>
    <property type="project" value="UniProtKB-UniRule"/>
</dbReference>
<dbReference type="PATRIC" id="fig|1359193.3.peg.1069"/>
<dbReference type="InterPro" id="IPR022419">
    <property type="entry name" value="Porphobilin_deaminase_cofac_BS"/>
</dbReference>
<comment type="pathway">
    <text evidence="2">Porphyrin-containing compound metabolism; protoporphyrin-IX biosynthesis; coproporphyrinogen-III from 5-aminolevulinate: step 2/4.</text>
</comment>
<reference evidence="11 12" key="1">
    <citation type="submission" date="2015-02" db="EMBL/GenBank/DDBJ databases">
        <title>Genome Sequencing of Rickettsiales.</title>
        <authorList>
            <person name="Daugherty S.C."/>
            <person name="Su Q."/>
            <person name="Abolude K."/>
            <person name="Beier-Sexton M."/>
            <person name="Carlyon J.A."/>
            <person name="Carter R."/>
            <person name="Day N.P."/>
            <person name="Dumler S.J."/>
            <person name="Dyachenko V."/>
            <person name="Godinez A."/>
            <person name="Kurtti T.J."/>
            <person name="Lichay M."/>
            <person name="Mullins K.E."/>
            <person name="Ott S."/>
            <person name="Pappas-Brown V."/>
            <person name="Paris D.H."/>
            <person name="Patel P."/>
            <person name="Richards A.L."/>
            <person name="Sadzewicz L."/>
            <person name="Sears K."/>
            <person name="Seidman D."/>
            <person name="Sengamalay N."/>
            <person name="Stenos J."/>
            <person name="Tallon L.J."/>
            <person name="Vincent G."/>
            <person name="Fraser C.M."/>
            <person name="Munderloh U."/>
            <person name="Dunning-Hotopp J.C."/>
        </authorList>
    </citation>
    <scope>NUCLEOTIDE SEQUENCE [LARGE SCALE GENOMIC DNA]</scope>
    <source>
        <strain evidence="11 12">RML An4</strain>
    </source>
</reference>
<dbReference type="UniPathway" id="UPA00251">
    <property type="reaction ID" value="UER00319"/>
</dbReference>
<dbReference type="Pfam" id="PF03900">
    <property type="entry name" value="Porphobil_deamC"/>
    <property type="match status" value="1"/>
</dbReference>
<evidence type="ECO:0000256" key="6">
    <source>
        <dbReference type="ARBA" id="ARBA00023244"/>
    </source>
</evidence>
<dbReference type="FunFam" id="3.40.190.10:FF:000004">
    <property type="entry name" value="Porphobilinogen deaminase"/>
    <property type="match status" value="1"/>
</dbReference>
<dbReference type="PANTHER" id="PTHR11557:SF0">
    <property type="entry name" value="PORPHOBILINOGEN DEAMINASE"/>
    <property type="match status" value="1"/>
</dbReference>
<evidence type="ECO:0000256" key="4">
    <source>
        <dbReference type="ARBA" id="ARBA00011245"/>
    </source>
</evidence>
<comment type="miscellaneous">
    <text evidence="8">The porphobilinogen subunits are added to the dipyrromethane group.</text>
</comment>
<evidence type="ECO:0000256" key="7">
    <source>
        <dbReference type="ARBA" id="ARBA00048169"/>
    </source>
</evidence>
<evidence type="ECO:0000256" key="1">
    <source>
        <dbReference type="ARBA" id="ARBA00002869"/>
    </source>
</evidence>
<dbReference type="GO" id="GO:0004418">
    <property type="term" value="F:hydroxymethylbilane synthase activity"/>
    <property type="evidence" value="ECO:0007669"/>
    <property type="project" value="UniProtKB-UniRule"/>
</dbReference>
<dbReference type="PROSITE" id="PS00533">
    <property type="entry name" value="PORPHOBILINOGEN_DEAM"/>
    <property type="match status" value="1"/>
</dbReference>
<evidence type="ECO:0000256" key="3">
    <source>
        <dbReference type="ARBA" id="ARBA00005638"/>
    </source>
</evidence>
<dbReference type="Gene3D" id="3.40.190.10">
    <property type="entry name" value="Periplasmic binding protein-like II"/>
    <property type="match status" value="2"/>
</dbReference>
<evidence type="ECO:0000313" key="11">
    <source>
        <dbReference type="EMBL" id="KJV90105.1"/>
    </source>
</evidence>
<dbReference type="FunFam" id="3.40.190.10:FF:000005">
    <property type="entry name" value="Porphobilinogen deaminase"/>
    <property type="match status" value="1"/>
</dbReference>
<keyword evidence="12" id="KW-1185">Reference proteome</keyword>
<dbReference type="PANTHER" id="PTHR11557">
    <property type="entry name" value="PORPHOBILINOGEN DEAMINASE"/>
    <property type="match status" value="1"/>
</dbReference>
<gene>
    <name evidence="8 11" type="primary">hemC</name>
    <name evidence="11" type="ORF">RBEAN4_1107</name>
</gene>
<evidence type="ECO:0000259" key="10">
    <source>
        <dbReference type="Pfam" id="PF03900"/>
    </source>
</evidence>
<keyword evidence="6 8" id="KW-0627">Porphyrin biosynthesis</keyword>
<dbReference type="InterPro" id="IPR022418">
    <property type="entry name" value="Porphobilinogen_deaminase_C"/>
</dbReference>
<dbReference type="EC" id="2.5.1.61" evidence="8"/>
<comment type="catalytic activity">
    <reaction evidence="7 8">
        <text>4 porphobilinogen + H2O = hydroxymethylbilane + 4 NH4(+)</text>
        <dbReference type="Rhea" id="RHEA:13185"/>
        <dbReference type="ChEBI" id="CHEBI:15377"/>
        <dbReference type="ChEBI" id="CHEBI:28938"/>
        <dbReference type="ChEBI" id="CHEBI:57845"/>
        <dbReference type="ChEBI" id="CHEBI:58126"/>
        <dbReference type="EC" id="2.5.1.61"/>
    </reaction>
</comment>
<comment type="cofactor">
    <cofactor evidence="8">
        <name>dipyrromethane</name>
        <dbReference type="ChEBI" id="CHEBI:60342"/>
    </cofactor>
    <text evidence="8">Binds 1 dipyrromethane group covalently.</text>
</comment>
<dbReference type="CDD" id="cd13647">
    <property type="entry name" value="PBP2_PBGD_2"/>
    <property type="match status" value="1"/>
</dbReference>
<feature type="domain" description="Porphobilinogen deaminase C-terminal" evidence="10">
    <location>
        <begin position="227"/>
        <end position="296"/>
    </location>
</feature>
<evidence type="ECO:0000256" key="5">
    <source>
        <dbReference type="ARBA" id="ARBA00022679"/>
    </source>
</evidence>
<sequence>MINSIRIGTRKSKLALTQTNLVIEQIKQHFPNINCEIVEITTSGDLIQNKPLYDIGGKALFLKEIEQALLNKKVDLAVHSLKDVPGIIPKDLSIEAVLEREDSRDVFVCLTHKSIEELPKNAVIGTSSVRRKLCVQRMRPDLEIIVFRGNVDSRINKLINKEVDATILAYAGLKRLNAFNPEYCHLIEHSQMLPCIGQGVIAIEIRKDDHDMIEICKQINHLPTFELIKPERALLEYLDANCRTPIGAYSKYLDNGDIQTDFMLGNLDGSKIAFHTEISNPKTSKESGIKAAKVMLLSLS</sequence>
<evidence type="ECO:0000313" key="12">
    <source>
        <dbReference type="Proteomes" id="UP000033661"/>
    </source>
</evidence>
<name>A0A0F3QC07_RICBE</name>
<dbReference type="Pfam" id="PF01379">
    <property type="entry name" value="Porphobil_deam"/>
    <property type="match status" value="1"/>
</dbReference>
<dbReference type="Gene3D" id="3.30.160.40">
    <property type="entry name" value="Porphobilinogen deaminase, C-terminal domain"/>
    <property type="match status" value="1"/>
</dbReference>
<comment type="caution">
    <text evidence="11">The sequence shown here is derived from an EMBL/GenBank/DDBJ whole genome shotgun (WGS) entry which is preliminary data.</text>
</comment>
<comment type="subunit">
    <text evidence="4 8">Monomer.</text>
</comment>
<dbReference type="NCBIfam" id="TIGR00212">
    <property type="entry name" value="hemC"/>
    <property type="match status" value="1"/>
</dbReference>
<dbReference type="Proteomes" id="UP000033661">
    <property type="component" value="Unassembled WGS sequence"/>
</dbReference>
<dbReference type="EMBL" id="LAOI01000001">
    <property type="protein sequence ID" value="KJV90105.1"/>
    <property type="molecule type" value="Genomic_DNA"/>
</dbReference>
<evidence type="ECO:0000256" key="2">
    <source>
        <dbReference type="ARBA" id="ARBA00004735"/>
    </source>
</evidence>
<dbReference type="SUPFAM" id="SSF53850">
    <property type="entry name" value="Periplasmic binding protein-like II"/>
    <property type="match status" value="1"/>
</dbReference>
<dbReference type="RefSeq" id="WP_011477036.1">
    <property type="nucleotide sequence ID" value="NZ_LAOI01000001.1"/>
</dbReference>
<dbReference type="GO" id="GO:0005737">
    <property type="term" value="C:cytoplasm"/>
    <property type="evidence" value="ECO:0007669"/>
    <property type="project" value="UniProtKB-UniRule"/>
</dbReference>
<feature type="domain" description="Porphobilinogen deaminase N-terminal" evidence="9">
    <location>
        <begin position="5"/>
        <end position="213"/>
    </location>
</feature>
<evidence type="ECO:0000256" key="8">
    <source>
        <dbReference type="HAMAP-Rule" id="MF_00260"/>
    </source>
</evidence>
<proteinExistence type="inferred from homology"/>
<comment type="similarity">
    <text evidence="3 8">Belongs to the HMBS family.</text>
</comment>